<dbReference type="InterPro" id="IPR015232">
    <property type="entry name" value="DUF1935"/>
</dbReference>
<accession>A0A7G2C5X9</accession>
<evidence type="ECO:0000313" key="2">
    <source>
        <dbReference type="EMBL" id="CAD2215170.1"/>
    </source>
</evidence>
<dbReference type="Gene3D" id="2.60.40.1180">
    <property type="entry name" value="Golgi alpha-mannosidase II"/>
    <property type="match status" value="1"/>
</dbReference>
<feature type="domain" description="DUF1935" evidence="1">
    <location>
        <begin position="1"/>
        <end position="61"/>
    </location>
</feature>
<dbReference type="Pfam" id="PF09149">
    <property type="entry name" value="DUF1935"/>
    <property type="match status" value="1"/>
</dbReference>
<proteinExistence type="predicted"/>
<organism evidence="2 3">
    <name type="scientific">Angomonas deanei</name>
    <dbReference type="NCBI Taxonomy" id="59799"/>
    <lineage>
        <taxon>Eukaryota</taxon>
        <taxon>Discoba</taxon>
        <taxon>Euglenozoa</taxon>
        <taxon>Kinetoplastea</taxon>
        <taxon>Metakinetoplastina</taxon>
        <taxon>Trypanosomatida</taxon>
        <taxon>Trypanosomatidae</taxon>
        <taxon>Strigomonadinae</taxon>
        <taxon>Angomonas</taxon>
    </lineage>
</organism>
<protein>
    <recommendedName>
        <fullName evidence="1">DUF1935 domain-containing protein</fullName>
    </recommendedName>
</protein>
<dbReference type="InterPro" id="IPR013780">
    <property type="entry name" value="Glyco_hydro_b"/>
</dbReference>
<name>A0A7G2C5X9_9TRYP</name>
<evidence type="ECO:0000313" key="3">
    <source>
        <dbReference type="Proteomes" id="UP000515908"/>
    </source>
</evidence>
<evidence type="ECO:0000259" key="1">
    <source>
        <dbReference type="Pfam" id="PF09149"/>
    </source>
</evidence>
<sequence length="73" mass="8104">MHVRIVFNYGAEVEALGRTELGEERGLHGAQVVATVSVRPGETLPFVKGKLDGFRAKYEAYRTVDGELVREPM</sequence>
<dbReference type="Proteomes" id="UP000515908">
    <property type="component" value="Chromosome 04"/>
</dbReference>
<keyword evidence="3" id="KW-1185">Reference proteome</keyword>
<dbReference type="AlphaFoldDB" id="A0A7G2C5X9"/>
<dbReference type="SUPFAM" id="SSF101601">
    <property type="entry name" value="Smp-1-like"/>
    <property type="match status" value="1"/>
</dbReference>
<reference evidence="2 3" key="1">
    <citation type="submission" date="2020-08" db="EMBL/GenBank/DDBJ databases">
        <authorList>
            <person name="Newling K."/>
            <person name="Davey J."/>
            <person name="Forrester S."/>
        </authorList>
    </citation>
    <scope>NUCLEOTIDE SEQUENCE [LARGE SCALE GENOMIC DNA]</scope>
    <source>
        <strain evidence="3">Crithidia deanei Carvalho (ATCC PRA-265)</strain>
    </source>
</reference>
<dbReference type="EMBL" id="LR877148">
    <property type="protein sequence ID" value="CAD2215170.1"/>
    <property type="molecule type" value="Genomic_DNA"/>
</dbReference>
<dbReference type="InterPro" id="IPR036310">
    <property type="entry name" value="Smp-1-like_sf"/>
</dbReference>
<gene>
    <name evidence="2" type="ORF">ADEAN_000262500</name>
</gene>
<dbReference type="VEuPathDB" id="TriTrypDB:ADEAN_000262500"/>